<reference evidence="2" key="1">
    <citation type="submission" date="2021-02" db="EMBL/GenBank/DDBJ databases">
        <authorList>
            <person name="Nowell W R."/>
        </authorList>
    </citation>
    <scope>NUCLEOTIDE SEQUENCE</scope>
</reference>
<dbReference type="Proteomes" id="UP000663889">
    <property type="component" value="Unassembled WGS sequence"/>
</dbReference>
<organism evidence="2 3">
    <name type="scientific">Rotaria sordida</name>
    <dbReference type="NCBI Taxonomy" id="392033"/>
    <lineage>
        <taxon>Eukaryota</taxon>
        <taxon>Metazoa</taxon>
        <taxon>Spiralia</taxon>
        <taxon>Gnathifera</taxon>
        <taxon>Rotifera</taxon>
        <taxon>Eurotatoria</taxon>
        <taxon>Bdelloidea</taxon>
        <taxon>Philodinida</taxon>
        <taxon>Philodinidae</taxon>
        <taxon>Rotaria</taxon>
    </lineage>
</organism>
<accession>A0A814WBG5</accession>
<protein>
    <submittedName>
        <fullName evidence="2">Uncharacterized protein</fullName>
    </submittedName>
</protein>
<gene>
    <name evidence="2" type="ORF">SEV965_LOCUS21190</name>
</gene>
<proteinExistence type="predicted"/>
<dbReference type="EMBL" id="CAJNOU010001422">
    <property type="protein sequence ID" value="CAF1201830.1"/>
    <property type="molecule type" value="Genomic_DNA"/>
</dbReference>
<evidence type="ECO:0000256" key="1">
    <source>
        <dbReference type="SAM" id="Phobius"/>
    </source>
</evidence>
<comment type="caution">
    <text evidence="2">The sequence shown here is derived from an EMBL/GenBank/DDBJ whole genome shotgun (WGS) entry which is preliminary data.</text>
</comment>
<dbReference type="AlphaFoldDB" id="A0A814WBG5"/>
<evidence type="ECO:0000313" key="2">
    <source>
        <dbReference type="EMBL" id="CAF1201830.1"/>
    </source>
</evidence>
<keyword evidence="1" id="KW-1133">Transmembrane helix</keyword>
<feature type="transmembrane region" description="Helical" evidence="1">
    <location>
        <begin position="102"/>
        <end position="122"/>
    </location>
</feature>
<sequence length="408" mass="47796">MFTPLVTNRREFAKNCILALIGLKVVPSDVLTVKLLTSSTFLMVNILQLHYIHSGWMKLIRNTKHSNSSRTQQILNSESKTWQESLYKLYFQANRFYKQITYYTWCFAEIHAYKLVLFLMVLTSVLKMNLNSTSIQKDIAEWFDLEVTSTLDRFLAIRYITTVIVISIRLNIMAVLYAIWRGIFLIPNGSHDSTYPLPDPVLDRFCLQILPKIHCNIKWLNLESSSMTRILLATNYPILYGLGLYNIDVETALSLFTVTNNFPGGLFKCVREITLEDEHPFEHEFFLRIAQSFPFIKVLSIRNSEPQNNKLCKESMNDNEIFSIIKYPDLTNITFYYAHDDYIEEFLIHTKICLPDNAVHLNIHLEQLKRVTYNFTRDATRINCVKLRYLCLNGRRLPEYAKDYFPNV</sequence>
<keyword evidence="1" id="KW-0472">Membrane</keyword>
<evidence type="ECO:0000313" key="3">
    <source>
        <dbReference type="Proteomes" id="UP000663889"/>
    </source>
</evidence>
<feature type="transmembrane region" description="Helical" evidence="1">
    <location>
        <begin position="156"/>
        <end position="180"/>
    </location>
</feature>
<name>A0A814WBG5_9BILA</name>
<keyword evidence="1" id="KW-0812">Transmembrane</keyword>